<dbReference type="InterPro" id="IPR036570">
    <property type="entry name" value="HORMA_dom_sf"/>
</dbReference>
<keyword evidence="4" id="KW-0539">Nucleus</keyword>
<dbReference type="SUPFAM" id="SSF56019">
    <property type="entry name" value="The spindle assembly checkpoint protein mad2"/>
    <property type="match status" value="1"/>
</dbReference>
<dbReference type="GO" id="GO:0005694">
    <property type="term" value="C:chromosome"/>
    <property type="evidence" value="ECO:0007669"/>
    <property type="project" value="UniProtKB-SubCell"/>
</dbReference>
<comment type="subcellular location">
    <subcellularLocation>
        <location evidence="2">Chromosome</location>
    </subcellularLocation>
    <subcellularLocation>
        <location evidence="1">Nucleus</location>
    </subcellularLocation>
</comment>
<evidence type="ECO:0000256" key="1">
    <source>
        <dbReference type="ARBA" id="ARBA00004123"/>
    </source>
</evidence>
<proteinExistence type="predicted"/>
<dbReference type="InterPro" id="IPR051294">
    <property type="entry name" value="HORMA_MeioticProgression"/>
</dbReference>
<sequence length="143" mass="16766">MAMKQIQLIQQPVRETSISWSSLFPHDTTTITGSEMFIKQLTALMFSCITHIRGIFPEYAFEDKTLDDRKVKLLKGHYECKNAYLMTRWLKSAFKALDSQYMQTLILELLTLDDQPLEYYAVDYTYANNEPSCSFRANNRKEK</sequence>
<evidence type="ECO:0000256" key="5">
    <source>
        <dbReference type="ARBA" id="ARBA00023254"/>
    </source>
</evidence>
<organism evidence="6 7">
    <name type="scientific">Rhodnius prolixus</name>
    <name type="common">Triatomid bug</name>
    <dbReference type="NCBI Taxonomy" id="13249"/>
    <lineage>
        <taxon>Eukaryota</taxon>
        <taxon>Metazoa</taxon>
        <taxon>Ecdysozoa</taxon>
        <taxon>Arthropoda</taxon>
        <taxon>Hexapoda</taxon>
        <taxon>Insecta</taxon>
        <taxon>Pterygota</taxon>
        <taxon>Neoptera</taxon>
        <taxon>Paraneoptera</taxon>
        <taxon>Hemiptera</taxon>
        <taxon>Heteroptera</taxon>
        <taxon>Panheteroptera</taxon>
        <taxon>Cimicomorpha</taxon>
        <taxon>Reduviidae</taxon>
        <taxon>Triatominae</taxon>
        <taxon>Rhodnius</taxon>
    </lineage>
</organism>
<evidence type="ECO:0000313" key="7">
    <source>
        <dbReference type="Proteomes" id="UP000015103"/>
    </source>
</evidence>
<dbReference type="GO" id="GO:0051321">
    <property type="term" value="P:meiotic cell cycle"/>
    <property type="evidence" value="ECO:0007669"/>
    <property type="project" value="UniProtKB-KW"/>
</dbReference>
<dbReference type="Gene3D" id="3.30.900.10">
    <property type="entry name" value="HORMA domain"/>
    <property type="match status" value="1"/>
</dbReference>
<reference evidence="6" key="1">
    <citation type="submission" date="2015-05" db="UniProtKB">
        <authorList>
            <consortium name="EnsemblMetazoa"/>
        </authorList>
    </citation>
    <scope>IDENTIFICATION</scope>
</reference>
<dbReference type="PANTHER" id="PTHR48225">
    <property type="entry name" value="HORMA DOMAIN-CONTAINING PROTEIN 1"/>
    <property type="match status" value="1"/>
</dbReference>
<protein>
    <submittedName>
        <fullName evidence="6">HORMA domain-containing protein</fullName>
    </submittedName>
</protein>
<evidence type="ECO:0000256" key="2">
    <source>
        <dbReference type="ARBA" id="ARBA00004286"/>
    </source>
</evidence>
<dbReference type="GO" id="GO:0005634">
    <property type="term" value="C:nucleus"/>
    <property type="evidence" value="ECO:0007669"/>
    <property type="project" value="UniProtKB-SubCell"/>
</dbReference>
<dbReference type="Proteomes" id="UP000015103">
    <property type="component" value="Unassembled WGS sequence"/>
</dbReference>
<name>T1HPU9_RHOPR</name>
<dbReference type="PANTHER" id="PTHR48225:SF7">
    <property type="entry name" value="MEIOSIS-SPECIFIC PROTEIN HOP1"/>
    <property type="match status" value="1"/>
</dbReference>
<dbReference type="EnsemblMetazoa" id="RPRC006073-RA">
    <property type="protein sequence ID" value="RPRC006073-PA"/>
    <property type="gene ID" value="RPRC006073"/>
</dbReference>
<dbReference type="OMA" id="ERESMIM"/>
<dbReference type="HOGENOM" id="CLU_1808591_0_0_1"/>
<evidence type="ECO:0000313" key="6">
    <source>
        <dbReference type="EnsemblMetazoa" id="RPRC006073-PA"/>
    </source>
</evidence>
<dbReference type="InParanoid" id="T1HPU9"/>
<dbReference type="InterPro" id="IPR003511">
    <property type="entry name" value="HORMA_dom"/>
</dbReference>
<accession>T1HPU9</accession>
<dbReference type="VEuPathDB" id="VectorBase:RPRC006073"/>
<dbReference type="AlphaFoldDB" id="T1HPU9"/>
<dbReference type="eggNOG" id="KOG4652">
    <property type="taxonomic scope" value="Eukaryota"/>
</dbReference>
<evidence type="ECO:0000256" key="4">
    <source>
        <dbReference type="ARBA" id="ARBA00023242"/>
    </source>
</evidence>
<dbReference type="EMBL" id="ACPB03021913">
    <property type="status" value="NOT_ANNOTATED_CDS"/>
    <property type="molecule type" value="Genomic_DNA"/>
</dbReference>
<keyword evidence="5" id="KW-0469">Meiosis</keyword>
<keyword evidence="7" id="KW-1185">Reference proteome</keyword>
<dbReference type="Pfam" id="PF02301">
    <property type="entry name" value="HORMA"/>
    <property type="match status" value="1"/>
</dbReference>
<keyword evidence="3" id="KW-0158">Chromosome</keyword>
<dbReference type="STRING" id="13249.T1HPU9"/>
<dbReference type="PROSITE" id="PS50815">
    <property type="entry name" value="HORMA"/>
    <property type="match status" value="1"/>
</dbReference>
<evidence type="ECO:0000256" key="3">
    <source>
        <dbReference type="ARBA" id="ARBA00022454"/>
    </source>
</evidence>